<dbReference type="Pfam" id="PF13413">
    <property type="entry name" value="HTH_25"/>
    <property type="match status" value="1"/>
</dbReference>
<dbReference type="PANTHER" id="PTHR34475">
    <property type="match status" value="1"/>
</dbReference>
<dbReference type="AlphaFoldDB" id="A0A4P6ZLL6"/>
<dbReference type="Gene3D" id="1.10.260.40">
    <property type="entry name" value="lambda repressor-like DNA-binding domains"/>
    <property type="match status" value="1"/>
</dbReference>
<dbReference type="InterPro" id="IPR010982">
    <property type="entry name" value="Lambda_DNA-bd_dom_sf"/>
</dbReference>
<evidence type="ECO:0000313" key="4">
    <source>
        <dbReference type="Proteomes" id="UP000294321"/>
    </source>
</evidence>
<dbReference type="EMBL" id="CP034726">
    <property type="protein sequence ID" value="QBP18745.1"/>
    <property type="molecule type" value="Genomic_DNA"/>
</dbReference>
<gene>
    <name evidence="3" type="ORF">ELX58_06460</name>
</gene>
<keyword evidence="4" id="KW-1185">Reference proteome</keyword>
<dbReference type="KEGG" id="lji:ELX58_06460"/>
<accession>A0A4P6ZLL6</accession>
<dbReference type="SUPFAM" id="SSF47413">
    <property type="entry name" value="lambda repressor-like DNA-binding domains"/>
    <property type="match status" value="1"/>
</dbReference>
<name>A0A4P6ZLL6_9LACO</name>
<feature type="compositionally biased region" description="Polar residues" evidence="1">
    <location>
        <begin position="159"/>
        <end position="171"/>
    </location>
</feature>
<feature type="region of interest" description="Disordered" evidence="1">
    <location>
        <begin position="159"/>
        <end position="188"/>
    </location>
</feature>
<organism evidence="3 4">
    <name type="scientific">Acetilactobacillus jinshanensis</name>
    <dbReference type="NCBI Taxonomy" id="1720083"/>
    <lineage>
        <taxon>Bacteria</taxon>
        <taxon>Bacillati</taxon>
        <taxon>Bacillota</taxon>
        <taxon>Bacilli</taxon>
        <taxon>Lactobacillales</taxon>
        <taxon>Lactobacillaceae</taxon>
        <taxon>Acetilactobacillus</taxon>
    </lineage>
</organism>
<dbReference type="InterPro" id="IPR050400">
    <property type="entry name" value="Bact_Cytoskel_RodZ"/>
</dbReference>
<evidence type="ECO:0000256" key="1">
    <source>
        <dbReference type="SAM" id="MobiDB-lite"/>
    </source>
</evidence>
<proteinExistence type="predicted"/>
<sequence length="293" mass="33535">MGKRKQGSKQVKKNSAVIKIGQILRQARLKKNYSLNDLYQITKIKSRYLKDVETGNYKDLPGDFYVRAFIKKYADTVGINGIELLRRFNNKLPDFQDPNYINNVSKDKLLVNAEKQRIRNRHSAVRKYIPLFTMIVIVVIVLVGIWVVAAHYHNGLTTNSGEHSTSFSGATSAKPVHKKKVHKHVKKRPQLKIRRQSATDTKLSYQINTKIKPLHLRLRSTQPIQVSVKTDDKVATPFELKAKRVKAIKVPAKAKQIQVDVSNESPLSAKINQRSLKLTHKQSIRSIILKFKK</sequence>
<protein>
    <submittedName>
        <fullName evidence="3">Helix-turn-helix domain-containing protein</fullName>
    </submittedName>
</protein>
<reference evidence="4" key="1">
    <citation type="submission" date="2018-12" db="EMBL/GenBank/DDBJ databases">
        <title>A new species of lactobacillus.</title>
        <authorList>
            <person name="Jian Y."/>
            <person name="Xin L."/>
            <person name="Hong Z.J."/>
            <person name="Ming L.Z."/>
            <person name="Hong X.Z."/>
        </authorList>
    </citation>
    <scope>NUCLEOTIDE SEQUENCE [LARGE SCALE GENOMIC DNA]</scope>
    <source>
        <strain evidence="4">HSLZ-75</strain>
    </source>
</reference>
<dbReference type="OrthoDB" id="9797543at2"/>
<dbReference type="GO" id="GO:0003677">
    <property type="term" value="F:DNA binding"/>
    <property type="evidence" value="ECO:0007669"/>
    <property type="project" value="InterPro"/>
</dbReference>
<dbReference type="PANTHER" id="PTHR34475:SF1">
    <property type="entry name" value="CYTOSKELETON PROTEIN RODZ"/>
    <property type="match status" value="1"/>
</dbReference>
<feature type="transmembrane region" description="Helical" evidence="2">
    <location>
        <begin position="128"/>
        <end position="149"/>
    </location>
</feature>
<evidence type="ECO:0000313" key="3">
    <source>
        <dbReference type="EMBL" id="QBP18745.1"/>
    </source>
</evidence>
<keyword evidence="2" id="KW-1133">Transmembrane helix</keyword>
<evidence type="ECO:0000256" key="2">
    <source>
        <dbReference type="SAM" id="Phobius"/>
    </source>
</evidence>
<keyword evidence="2" id="KW-0812">Transmembrane</keyword>
<dbReference type="RefSeq" id="WP_133442303.1">
    <property type="nucleotide sequence ID" value="NZ_CP034726.1"/>
</dbReference>
<keyword evidence="2" id="KW-0472">Membrane</keyword>
<dbReference type="Proteomes" id="UP000294321">
    <property type="component" value="Chromosome"/>
</dbReference>
<feature type="compositionally biased region" description="Basic residues" evidence="1">
    <location>
        <begin position="175"/>
        <end position="188"/>
    </location>
</feature>